<feature type="compositionally biased region" description="Polar residues" evidence="1">
    <location>
        <begin position="431"/>
        <end position="447"/>
    </location>
</feature>
<keyword evidence="3" id="KW-1185">Reference proteome</keyword>
<organism evidence="2 3">
    <name type="scientific">Marasmius oreades</name>
    <name type="common">fairy-ring Marasmius</name>
    <dbReference type="NCBI Taxonomy" id="181124"/>
    <lineage>
        <taxon>Eukaryota</taxon>
        <taxon>Fungi</taxon>
        <taxon>Dikarya</taxon>
        <taxon>Basidiomycota</taxon>
        <taxon>Agaricomycotina</taxon>
        <taxon>Agaricomycetes</taxon>
        <taxon>Agaricomycetidae</taxon>
        <taxon>Agaricales</taxon>
        <taxon>Marasmiineae</taxon>
        <taxon>Marasmiaceae</taxon>
        <taxon>Marasmius</taxon>
    </lineage>
</organism>
<feature type="compositionally biased region" description="Polar residues" evidence="1">
    <location>
        <begin position="80"/>
        <end position="91"/>
    </location>
</feature>
<feature type="compositionally biased region" description="Polar residues" evidence="1">
    <location>
        <begin position="366"/>
        <end position="387"/>
    </location>
</feature>
<feature type="compositionally biased region" description="Polar residues" evidence="1">
    <location>
        <begin position="620"/>
        <end position="632"/>
    </location>
</feature>
<evidence type="ECO:0000256" key="1">
    <source>
        <dbReference type="SAM" id="MobiDB-lite"/>
    </source>
</evidence>
<feature type="region of interest" description="Disordered" evidence="1">
    <location>
        <begin position="139"/>
        <end position="192"/>
    </location>
</feature>
<feature type="region of interest" description="Disordered" evidence="1">
    <location>
        <begin position="70"/>
        <end position="91"/>
    </location>
</feature>
<dbReference type="KEGG" id="more:E1B28_005249"/>
<feature type="compositionally biased region" description="Low complexity" evidence="1">
    <location>
        <begin position="522"/>
        <end position="540"/>
    </location>
</feature>
<dbReference type="Proteomes" id="UP001049176">
    <property type="component" value="Chromosome 2"/>
</dbReference>
<protein>
    <submittedName>
        <fullName evidence="2">Uncharacterized protein</fullName>
    </submittedName>
</protein>
<dbReference type="OrthoDB" id="3255922at2759"/>
<proteinExistence type="predicted"/>
<reference evidence="2" key="1">
    <citation type="journal article" date="2021" name="Genome Biol. Evol.">
        <title>The assembled and annotated genome of the fairy-ring fungus Marasmius oreades.</title>
        <authorList>
            <person name="Hiltunen M."/>
            <person name="Ament-Velasquez S.L."/>
            <person name="Johannesson H."/>
        </authorList>
    </citation>
    <scope>NUCLEOTIDE SEQUENCE</scope>
    <source>
        <strain evidence="2">03SP1</strain>
    </source>
</reference>
<feature type="compositionally biased region" description="Low complexity" evidence="1">
    <location>
        <begin position="468"/>
        <end position="490"/>
    </location>
</feature>
<feature type="compositionally biased region" description="Polar residues" evidence="1">
    <location>
        <begin position="176"/>
        <end position="192"/>
    </location>
</feature>
<feature type="compositionally biased region" description="Low complexity" evidence="1">
    <location>
        <begin position="145"/>
        <end position="169"/>
    </location>
</feature>
<gene>
    <name evidence="2" type="ORF">E1B28_005249</name>
</gene>
<evidence type="ECO:0000313" key="2">
    <source>
        <dbReference type="EMBL" id="KAG7097938.1"/>
    </source>
</evidence>
<feature type="region of interest" description="Disordered" evidence="1">
    <location>
        <begin position="235"/>
        <end position="574"/>
    </location>
</feature>
<accession>A0A9P7V0C5</accession>
<name>A0A9P7V0C5_9AGAR</name>
<dbReference type="AlphaFoldDB" id="A0A9P7V0C5"/>
<feature type="region of interest" description="Disordered" evidence="1">
    <location>
        <begin position="594"/>
        <end position="635"/>
    </location>
</feature>
<dbReference type="GeneID" id="66074325"/>
<feature type="compositionally biased region" description="Basic and acidic residues" evidence="1">
    <location>
        <begin position="609"/>
        <end position="619"/>
    </location>
</feature>
<evidence type="ECO:0000313" key="3">
    <source>
        <dbReference type="Proteomes" id="UP001049176"/>
    </source>
</evidence>
<feature type="compositionally biased region" description="Pro residues" evidence="1">
    <location>
        <begin position="402"/>
        <end position="412"/>
    </location>
</feature>
<feature type="compositionally biased region" description="Polar residues" evidence="1">
    <location>
        <begin position="502"/>
        <end position="521"/>
    </location>
</feature>
<comment type="caution">
    <text evidence="2">The sequence shown here is derived from an EMBL/GenBank/DDBJ whole genome shotgun (WGS) entry which is preliminary data.</text>
</comment>
<dbReference type="EMBL" id="CM032182">
    <property type="protein sequence ID" value="KAG7097938.1"/>
    <property type="molecule type" value="Genomic_DNA"/>
</dbReference>
<sequence length="739" mass="79747">MFSSRASSNFANTRTSSAANQAKNFAGQGGASTRIFKGPTPSSYPYGVSAHFDVGYYNIDPSHQPRSRNSWFNMFPDPKNPSNSSHQKSSFSIYPGMSKDMFIYEPSNSEFSSPATSLTAIPYSPAFSTDSLDTIDSVDAHIDAPPSQGRPPSRSSTPASSAGSASQSGLKGILRNTPQSQNTTADRYGQPQSFVPFMAPEREAELDHISRMNTEINSSTRFPPGVTISVEHRDIPTQIYRDMPLSSSPEPYDDPPFNHETSRDRRRSYAPIMPPAHLEPSISQSTTSTLDPSHPLLQPPSSAAPGLMSQRPLLFEARGSDSDGSTVTIESGRRSSPPNLPRPRADSGPTRHINSTTLPGGPRSVSPKTIGSATYHQGSPSRVQTSAEPPVMPVAPLGSLFPQPPPHAPPPVQTAASDGALPIPPPRSRPQAVTLTTVESGSSSASERTLHDSPPRPEYAQRNSNTITSTRGSSAPTSSSRPRSSSISSTAPPPFSMIPPVTSRSSPPTASQVTPSTAPTEQRQTTSPPRTTVTTNNNSVIPDPYFVEETVYPGGPRSRTPGPKRSHSDGDNPIYAGATIRSATPFRTDFAPNVTFTNPMQSLPPPPPEPRRRYSDDHGQQTFSRGPVSVSNFGPPPVSVSTRSVRWNKNLICPSPVLPCNRRKGWYNRRGDQLWTNSGSYKGVPAGQEYPPDLDCYPEFGEGWMNEEGVKIDMMHRLVPKAPLRSALKQPRASNPNHA</sequence>
<feature type="compositionally biased region" description="Polar residues" evidence="1">
    <location>
        <begin position="281"/>
        <end position="291"/>
    </location>
</feature>
<dbReference type="RefSeq" id="XP_043014408.1">
    <property type="nucleotide sequence ID" value="XM_043149800.1"/>
</dbReference>